<evidence type="ECO:0000256" key="3">
    <source>
        <dbReference type="ARBA" id="ARBA00022452"/>
    </source>
</evidence>
<evidence type="ECO:0000256" key="7">
    <source>
        <dbReference type="PIRNR" id="PIRNR001892"/>
    </source>
</evidence>
<evidence type="ECO:0000256" key="6">
    <source>
        <dbReference type="ARBA" id="ARBA00023237"/>
    </source>
</evidence>
<keyword evidence="7" id="KW-0354">Hemolysis</keyword>
<evidence type="ECO:0000256" key="4">
    <source>
        <dbReference type="ARBA" id="ARBA00022692"/>
    </source>
</evidence>
<dbReference type="STRING" id="1121001.SAMN02745857_03665"/>
<name>A0A1W1XZA1_9NEIS</name>
<organism evidence="8 9">
    <name type="scientific">Andreprevotia lacus DSM 23236</name>
    <dbReference type="NCBI Taxonomy" id="1121001"/>
    <lineage>
        <taxon>Bacteria</taxon>
        <taxon>Pseudomonadati</taxon>
        <taxon>Pseudomonadota</taxon>
        <taxon>Betaproteobacteria</taxon>
        <taxon>Neisseriales</taxon>
        <taxon>Chitinibacteraceae</taxon>
        <taxon>Andreprevotia</taxon>
    </lineage>
</organism>
<evidence type="ECO:0000256" key="1">
    <source>
        <dbReference type="ARBA" id="ARBA00007613"/>
    </source>
</evidence>
<dbReference type="InterPro" id="IPR051906">
    <property type="entry name" value="TolC-like"/>
</dbReference>
<protein>
    <recommendedName>
        <fullName evidence="7">Protein CyaE</fullName>
    </recommendedName>
</protein>
<keyword evidence="3" id="KW-1134">Transmembrane beta strand</keyword>
<evidence type="ECO:0000256" key="5">
    <source>
        <dbReference type="ARBA" id="ARBA00023136"/>
    </source>
</evidence>
<dbReference type="InterPro" id="IPR028351">
    <property type="entry name" value="CyaE"/>
</dbReference>
<reference evidence="8 9" key="1">
    <citation type="submission" date="2017-04" db="EMBL/GenBank/DDBJ databases">
        <authorList>
            <person name="Afonso C.L."/>
            <person name="Miller P.J."/>
            <person name="Scott M.A."/>
            <person name="Spackman E."/>
            <person name="Goraichik I."/>
            <person name="Dimitrov K.M."/>
            <person name="Suarez D.L."/>
            <person name="Swayne D.E."/>
        </authorList>
    </citation>
    <scope>NUCLEOTIDE SEQUENCE [LARGE SCALE GENOMIC DNA]</scope>
    <source>
        <strain evidence="8 9">DSM 23236</strain>
    </source>
</reference>
<dbReference type="GO" id="GO:1990281">
    <property type="term" value="C:efflux pump complex"/>
    <property type="evidence" value="ECO:0007669"/>
    <property type="project" value="TreeGrafter"/>
</dbReference>
<keyword evidence="4" id="KW-0812">Transmembrane</keyword>
<dbReference type="PROSITE" id="PS51257">
    <property type="entry name" value="PROKAR_LIPOPROTEIN"/>
    <property type="match status" value="1"/>
</dbReference>
<dbReference type="SUPFAM" id="SSF56954">
    <property type="entry name" value="Outer membrane efflux proteins (OEP)"/>
    <property type="match status" value="1"/>
</dbReference>
<dbReference type="GO" id="GO:0015562">
    <property type="term" value="F:efflux transmembrane transporter activity"/>
    <property type="evidence" value="ECO:0007669"/>
    <property type="project" value="InterPro"/>
</dbReference>
<evidence type="ECO:0000256" key="2">
    <source>
        <dbReference type="ARBA" id="ARBA00022448"/>
    </source>
</evidence>
<keyword evidence="7" id="KW-0204">Cytolysis</keyword>
<dbReference type="Pfam" id="PF02321">
    <property type="entry name" value="OEP"/>
    <property type="match status" value="2"/>
</dbReference>
<sequence length="499" mass="53712">MWRDFSVTTRARAVLGVRMVSLLLAGALPLLLACPAAAQNLLLRLVNDPLLAENPDLALPPGGMGADGEVAQICPAPNPAAKMDLADAVRHALCSSPKTRAAWISINAQQAQLGVARSAYLPTLNLVGQYSEDLQSSRVEGMDDSTARTRVRQGQLNLSWKLYDFGAREANVAAARFQLQAAIASRDDAIQTVYLNTAIDYFTAASAQASLKAARENEQAASDSHAVALAKFTVGAVSLSDKLQSETAFTQATYDRQRAEAERKAALGLLASDVGLSPSADIQLGDAFNAKPDPLFMQSIDELIKQASEHHPKLLAARARASAALAKRDYIAAQGRPILSVSGRYTLDNQPYALFRDFSLPARNDDRFIGITLTIPLFEGFSRTYQTKGAAADAENAKTVVDDLERDIASSVWKSYQLLQADVLSLDTARSLQDTARQSFEATQERYQAGVGSILELLNAQKALANAQLLQIQANSNWNISRLRLAAALGRLDQSATSP</sequence>
<dbReference type="PANTHER" id="PTHR30026:SF20">
    <property type="entry name" value="OUTER MEMBRANE PROTEIN TOLC"/>
    <property type="match status" value="1"/>
</dbReference>
<evidence type="ECO:0000313" key="8">
    <source>
        <dbReference type="EMBL" id="SMC29187.1"/>
    </source>
</evidence>
<keyword evidence="5 7" id="KW-0472">Membrane</keyword>
<dbReference type="EMBL" id="FWXD01000030">
    <property type="protein sequence ID" value="SMC29187.1"/>
    <property type="molecule type" value="Genomic_DNA"/>
</dbReference>
<keyword evidence="2 7" id="KW-0813">Transport</keyword>
<accession>A0A1W1XZA1</accession>
<proteinExistence type="inferred from homology"/>
<dbReference type="PIRSF" id="PIRSF001892">
    <property type="entry name" value="CyaE"/>
    <property type="match status" value="1"/>
</dbReference>
<keyword evidence="6 7" id="KW-0998">Cell outer membrane</keyword>
<keyword evidence="9" id="KW-1185">Reference proteome</keyword>
<dbReference type="PANTHER" id="PTHR30026">
    <property type="entry name" value="OUTER MEMBRANE PROTEIN TOLC"/>
    <property type="match status" value="1"/>
</dbReference>
<dbReference type="OrthoDB" id="8553524at2"/>
<dbReference type="AlphaFoldDB" id="A0A1W1XZA1"/>
<dbReference type="GO" id="GO:0015288">
    <property type="term" value="F:porin activity"/>
    <property type="evidence" value="ECO:0007669"/>
    <property type="project" value="TreeGrafter"/>
</dbReference>
<dbReference type="Proteomes" id="UP000192761">
    <property type="component" value="Unassembled WGS sequence"/>
</dbReference>
<gene>
    <name evidence="8" type="ORF">SAMN02745857_03665</name>
</gene>
<comment type="similarity">
    <text evidence="1 7">Belongs to the outer membrane factor (OMF) (TC 1.B.17) family.</text>
</comment>
<evidence type="ECO:0000313" key="9">
    <source>
        <dbReference type="Proteomes" id="UP000192761"/>
    </source>
</evidence>
<comment type="subcellular location">
    <subcellularLocation>
        <location evidence="7">Cell outer membrane</location>
        <topology evidence="7">Peripheral membrane protein</topology>
    </subcellularLocation>
</comment>
<dbReference type="GO" id="GO:0009279">
    <property type="term" value="C:cell outer membrane"/>
    <property type="evidence" value="ECO:0007669"/>
    <property type="project" value="UniProtKB-SubCell"/>
</dbReference>
<dbReference type="InterPro" id="IPR003423">
    <property type="entry name" value="OMP_efflux"/>
</dbReference>
<dbReference type="Gene3D" id="1.20.1600.10">
    <property type="entry name" value="Outer membrane efflux proteins (OEP)"/>
    <property type="match status" value="1"/>
</dbReference>
<dbReference type="GO" id="GO:0031640">
    <property type="term" value="P:killing of cells of another organism"/>
    <property type="evidence" value="ECO:0007669"/>
    <property type="project" value="UniProtKB-KW"/>
</dbReference>
<comment type="function">
    <text evidence="7">CyaE is necessary for transport of calmodulin-sensitive adenylate cyclase-hemolysin (cyclolysin).</text>
</comment>